<feature type="compositionally biased region" description="Polar residues" evidence="10">
    <location>
        <begin position="81"/>
        <end position="97"/>
    </location>
</feature>
<feature type="region of interest" description="Disordered" evidence="10">
    <location>
        <begin position="80"/>
        <end position="99"/>
    </location>
</feature>
<evidence type="ECO:0000256" key="4">
    <source>
        <dbReference type="ARBA" id="ARBA00006929"/>
    </source>
</evidence>
<dbReference type="GO" id="GO:0009427">
    <property type="term" value="C:bacterial-type flagellum basal body, distal rod, L ring"/>
    <property type="evidence" value="ECO:0007669"/>
    <property type="project" value="InterPro"/>
</dbReference>
<keyword evidence="7" id="KW-0472">Membrane</keyword>
<protein>
    <submittedName>
        <fullName evidence="12">Flagellar biosynthesis protein FlgH</fullName>
    </submittedName>
</protein>
<evidence type="ECO:0000256" key="2">
    <source>
        <dbReference type="ARBA" id="ARBA00004117"/>
    </source>
</evidence>
<evidence type="ECO:0000256" key="3">
    <source>
        <dbReference type="ARBA" id="ARBA00004370"/>
    </source>
</evidence>
<comment type="similarity">
    <text evidence="4">Belongs to the FlgH family.</text>
</comment>
<dbReference type="GO" id="GO:0016020">
    <property type="term" value="C:membrane"/>
    <property type="evidence" value="ECO:0007669"/>
    <property type="project" value="UniProtKB-SubCell"/>
</dbReference>
<dbReference type="Proteomes" id="UP000269199">
    <property type="component" value="Chromosome"/>
</dbReference>
<keyword evidence="9" id="KW-0998">Cell outer membrane</keyword>
<reference evidence="12 13" key="1">
    <citation type="submission" date="2017-11" db="EMBL/GenBank/DDBJ databases">
        <title>Complete genome sequence of Herbaspirillum rubrisubalbicans DSM 11543.</title>
        <authorList>
            <person name="Chen M."/>
            <person name="An Q."/>
        </authorList>
    </citation>
    <scope>NUCLEOTIDE SEQUENCE [LARGE SCALE GENOMIC DNA]</scope>
    <source>
        <strain evidence="12 13">DSM 11543</strain>
    </source>
</reference>
<keyword evidence="6 11" id="KW-0732">Signal</keyword>
<keyword evidence="12" id="KW-0282">Flagellum</keyword>
<dbReference type="AlphaFoldDB" id="A0AAD0XJQ3"/>
<dbReference type="EMBL" id="CP024996">
    <property type="protein sequence ID" value="AYR26813.1"/>
    <property type="molecule type" value="Genomic_DNA"/>
</dbReference>
<keyword evidence="8" id="KW-0975">Bacterial flagellum</keyword>
<keyword evidence="12" id="KW-0969">Cilium</keyword>
<dbReference type="PANTHER" id="PTHR34933:SF3">
    <property type="entry name" value="FLAGELLAR L-RING PROTEIN"/>
    <property type="match status" value="1"/>
</dbReference>
<keyword evidence="12" id="KW-0966">Cell projection</keyword>
<evidence type="ECO:0000313" key="13">
    <source>
        <dbReference type="Proteomes" id="UP000269199"/>
    </source>
</evidence>
<proteinExistence type="inferred from homology"/>
<dbReference type="GO" id="GO:0071973">
    <property type="term" value="P:bacterial-type flagellum-dependent cell motility"/>
    <property type="evidence" value="ECO:0007669"/>
    <property type="project" value="InterPro"/>
</dbReference>
<evidence type="ECO:0000256" key="8">
    <source>
        <dbReference type="ARBA" id="ARBA00023143"/>
    </source>
</evidence>
<comment type="function">
    <text evidence="1">Assembles around the rod to form the L-ring and probably protects the motor/basal body from shearing forces during rotation.</text>
</comment>
<dbReference type="PANTHER" id="PTHR34933">
    <property type="entry name" value="FLAGELLAR L-RING PROTEIN"/>
    <property type="match status" value="1"/>
</dbReference>
<comment type="subunit">
    <text evidence="5">The basal body constitutes a major portion of the flagellar organelle and consists of four rings (L,P,S, and M) mounted on a central rod.</text>
</comment>
<name>A0AAD0XJQ3_9BURK</name>
<feature type="signal peptide" evidence="11">
    <location>
        <begin position="1"/>
        <end position="26"/>
    </location>
</feature>
<accession>A0AAD0XJQ3</accession>
<dbReference type="GO" id="GO:0003774">
    <property type="term" value="F:cytoskeletal motor activity"/>
    <property type="evidence" value="ECO:0007669"/>
    <property type="project" value="InterPro"/>
</dbReference>
<gene>
    <name evidence="12" type="ORF">RC54_24625</name>
</gene>
<evidence type="ECO:0000313" key="12">
    <source>
        <dbReference type="EMBL" id="AYR26813.1"/>
    </source>
</evidence>
<sequence length="221" mass="23233">MSFQYRLASVAALAVLLSACSSPAPMVTGPTSVRPAYQVANVENNGAIFRVSSAQLFEEPTTYNVGDIIKIDISESISSSNKAATNNSRDSSLTQKGPGSDAPLGGLFTQLYNANYTATGNNTFKGSGDSSNSNTMTGTLMVSIVEVLPNRNLVVAGEKRIGVNGNINTLRFSGVVRTRDIRGGIVASSNVADARLEQVGGGSIADASSDNNFFRRLLTIW</sequence>
<dbReference type="InterPro" id="IPR000527">
    <property type="entry name" value="Flag_Lring"/>
</dbReference>
<comment type="subcellular location">
    <subcellularLocation>
        <location evidence="2">Bacterial flagellum basal body</location>
    </subcellularLocation>
    <subcellularLocation>
        <location evidence="3">Membrane</location>
    </subcellularLocation>
</comment>
<dbReference type="PROSITE" id="PS51257">
    <property type="entry name" value="PROKAR_LIPOPROTEIN"/>
    <property type="match status" value="1"/>
</dbReference>
<evidence type="ECO:0000256" key="5">
    <source>
        <dbReference type="ARBA" id="ARBA00011439"/>
    </source>
</evidence>
<organism evidence="12 13">
    <name type="scientific">Herbaspirillum rubrisubalbicans</name>
    <dbReference type="NCBI Taxonomy" id="80842"/>
    <lineage>
        <taxon>Bacteria</taxon>
        <taxon>Pseudomonadati</taxon>
        <taxon>Pseudomonadota</taxon>
        <taxon>Betaproteobacteria</taxon>
        <taxon>Burkholderiales</taxon>
        <taxon>Oxalobacteraceae</taxon>
        <taxon>Herbaspirillum</taxon>
    </lineage>
</organism>
<evidence type="ECO:0000256" key="11">
    <source>
        <dbReference type="SAM" id="SignalP"/>
    </source>
</evidence>
<dbReference type="RefSeq" id="WP_044529170.1">
    <property type="nucleotide sequence ID" value="NZ_CP024996.1"/>
</dbReference>
<evidence type="ECO:0000256" key="9">
    <source>
        <dbReference type="ARBA" id="ARBA00023237"/>
    </source>
</evidence>
<dbReference type="Pfam" id="PF02107">
    <property type="entry name" value="FlgH"/>
    <property type="match status" value="1"/>
</dbReference>
<evidence type="ECO:0000256" key="10">
    <source>
        <dbReference type="SAM" id="MobiDB-lite"/>
    </source>
</evidence>
<feature type="chain" id="PRO_5041932060" evidence="11">
    <location>
        <begin position="27"/>
        <end position="221"/>
    </location>
</feature>
<evidence type="ECO:0000256" key="7">
    <source>
        <dbReference type="ARBA" id="ARBA00023136"/>
    </source>
</evidence>
<evidence type="ECO:0000256" key="6">
    <source>
        <dbReference type="ARBA" id="ARBA00022729"/>
    </source>
</evidence>
<dbReference type="PRINTS" id="PR01008">
    <property type="entry name" value="FLGLRINGFLGH"/>
</dbReference>
<evidence type="ECO:0000256" key="1">
    <source>
        <dbReference type="ARBA" id="ARBA00002591"/>
    </source>
</evidence>